<evidence type="ECO:0000313" key="2">
    <source>
        <dbReference type="Proteomes" id="UP001234989"/>
    </source>
</evidence>
<feature type="non-terminal residue" evidence="1">
    <location>
        <position position="1"/>
    </location>
</feature>
<protein>
    <submittedName>
        <fullName evidence="1">Uncharacterized protein</fullName>
    </submittedName>
</protein>
<sequence length="97" mass="11476">GIQGGTPIDSECSRWINEALEANPGYLLLHQKTMQANWHQYIECTSMRVGVLTNIGLIEVLKETLTWLFSTHEYSTRYKEIKHMQYIYIYIYIYIKL</sequence>
<dbReference type="AlphaFoldDB" id="A0AAF0TME5"/>
<evidence type="ECO:0000313" key="1">
    <source>
        <dbReference type="EMBL" id="WMV25071.1"/>
    </source>
</evidence>
<name>A0AAF0TME5_SOLVR</name>
<accession>A0AAF0TME5</accession>
<organism evidence="1 2">
    <name type="scientific">Solanum verrucosum</name>
    <dbReference type="NCBI Taxonomy" id="315347"/>
    <lineage>
        <taxon>Eukaryota</taxon>
        <taxon>Viridiplantae</taxon>
        <taxon>Streptophyta</taxon>
        <taxon>Embryophyta</taxon>
        <taxon>Tracheophyta</taxon>
        <taxon>Spermatophyta</taxon>
        <taxon>Magnoliopsida</taxon>
        <taxon>eudicotyledons</taxon>
        <taxon>Gunneridae</taxon>
        <taxon>Pentapetalae</taxon>
        <taxon>asterids</taxon>
        <taxon>lamiids</taxon>
        <taxon>Solanales</taxon>
        <taxon>Solanaceae</taxon>
        <taxon>Solanoideae</taxon>
        <taxon>Solaneae</taxon>
        <taxon>Solanum</taxon>
    </lineage>
</organism>
<keyword evidence="2" id="KW-1185">Reference proteome</keyword>
<proteinExistence type="predicted"/>
<dbReference type="Proteomes" id="UP001234989">
    <property type="component" value="Chromosome 4"/>
</dbReference>
<gene>
    <name evidence="1" type="ORF">MTR67_018456</name>
</gene>
<dbReference type="EMBL" id="CP133615">
    <property type="protein sequence ID" value="WMV25071.1"/>
    <property type="molecule type" value="Genomic_DNA"/>
</dbReference>
<reference evidence="1" key="1">
    <citation type="submission" date="2023-08" db="EMBL/GenBank/DDBJ databases">
        <title>A de novo genome assembly of Solanum verrucosum Schlechtendal, a Mexican diploid species geographically isolated from the other diploid A-genome species in potato relatives.</title>
        <authorList>
            <person name="Hosaka K."/>
        </authorList>
    </citation>
    <scope>NUCLEOTIDE SEQUENCE</scope>
    <source>
        <tissue evidence="1">Young leaves</tissue>
    </source>
</reference>